<feature type="transmembrane region" description="Helical" evidence="1">
    <location>
        <begin position="101"/>
        <end position="122"/>
    </location>
</feature>
<gene>
    <name evidence="2" type="ORF">SAMN06295955_101565</name>
</gene>
<organism evidence="2 3">
    <name type="scientific">Sphingopyxis indica</name>
    <dbReference type="NCBI Taxonomy" id="436663"/>
    <lineage>
        <taxon>Bacteria</taxon>
        <taxon>Pseudomonadati</taxon>
        <taxon>Pseudomonadota</taxon>
        <taxon>Alphaproteobacteria</taxon>
        <taxon>Sphingomonadales</taxon>
        <taxon>Sphingomonadaceae</taxon>
        <taxon>Sphingopyxis</taxon>
    </lineage>
</organism>
<name>A0A239E2Y1_9SPHN</name>
<evidence type="ECO:0000313" key="2">
    <source>
        <dbReference type="EMBL" id="SNS38849.1"/>
    </source>
</evidence>
<reference evidence="2 3" key="1">
    <citation type="submission" date="2017-06" db="EMBL/GenBank/DDBJ databases">
        <authorList>
            <person name="Kim H.J."/>
            <person name="Triplett B.A."/>
        </authorList>
    </citation>
    <scope>NUCLEOTIDE SEQUENCE [LARGE SCALE GENOMIC DNA]</scope>
    <source>
        <strain evidence="2 3">DS15</strain>
    </source>
</reference>
<sequence>MSKLTFVGGAAGGFIVLLAFLVIPIMLLMGAAKFSIWVLDWIPAALGVSTLICLVLVPLALIPATRGIAANLFALVSLIFGVCVWLYALAFTYIEWGMVGVLFGVVIFGVGVVLTCALAAIFSGTWVVLGNLVFLVALFVGARLLSAWLAHLAEQRLLRREMRDYPSKAIITQDSSD</sequence>
<accession>A0A239E2Y1</accession>
<keyword evidence="1" id="KW-1133">Transmembrane helix</keyword>
<feature type="transmembrane region" description="Helical" evidence="1">
    <location>
        <begin position="128"/>
        <end position="153"/>
    </location>
</feature>
<protein>
    <submittedName>
        <fullName evidence="2">Uncharacterized protein</fullName>
    </submittedName>
</protein>
<feature type="transmembrane region" description="Helical" evidence="1">
    <location>
        <begin position="68"/>
        <end position="89"/>
    </location>
</feature>
<dbReference type="AlphaFoldDB" id="A0A239E2Y1"/>
<proteinExistence type="predicted"/>
<keyword evidence="1" id="KW-0812">Transmembrane</keyword>
<dbReference type="Proteomes" id="UP000198339">
    <property type="component" value="Unassembled WGS sequence"/>
</dbReference>
<feature type="transmembrane region" description="Helical" evidence="1">
    <location>
        <begin position="41"/>
        <end position="62"/>
    </location>
</feature>
<evidence type="ECO:0000256" key="1">
    <source>
        <dbReference type="SAM" id="Phobius"/>
    </source>
</evidence>
<keyword evidence="1" id="KW-0472">Membrane</keyword>
<feature type="transmembrane region" description="Helical" evidence="1">
    <location>
        <begin position="6"/>
        <end position="29"/>
    </location>
</feature>
<dbReference type="EMBL" id="FZPA01000001">
    <property type="protein sequence ID" value="SNS38849.1"/>
    <property type="molecule type" value="Genomic_DNA"/>
</dbReference>
<keyword evidence="3" id="KW-1185">Reference proteome</keyword>
<evidence type="ECO:0000313" key="3">
    <source>
        <dbReference type="Proteomes" id="UP000198339"/>
    </source>
</evidence>